<dbReference type="Gene3D" id="1.10.8.470">
    <property type="match status" value="1"/>
</dbReference>
<dbReference type="EMBL" id="DS469519">
    <property type="protein sequence ID" value="EDO47469.1"/>
    <property type="molecule type" value="Genomic_DNA"/>
</dbReference>
<dbReference type="eggNOG" id="KOG1491">
    <property type="taxonomic scope" value="Eukaryota"/>
</dbReference>
<dbReference type="Pfam" id="PF08438">
    <property type="entry name" value="YGR210-like_G4"/>
    <property type="match status" value="1"/>
</dbReference>
<dbReference type="PhylomeDB" id="A7RMA4"/>
<feature type="domain" description="OBG-type G" evidence="2">
    <location>
        <begin position="1"/>
        <end position="265"/>
    </location>
</feature>
<evidence type="ECO:0000259" key="2">
    <source>
        <dbReference type="PROSITE" id="PS51710"/>
    </source>
</evidence>
<feature type="non-terminal residue" evidence="3">
    <location>
        <position position="360"/>
    </location>
</feature>
<dbReference type="InterPro" id="IPR006073">
    <property type="entry name" value="GTP-bd"/>
</dbReference>
<dbReference type="GO" id="GO:0005737">
    <property type="term" value="C:cytoplasm"/>
    <property type="evidence" value="ECO:0000318"/>
    <property type="project" value="GO_Central"/>
</dbReference>
<dbReference type="AlphaFoldDB" id="A7RMA4"/>
<evidence type="ECO:0000313" key="3">
    <source>
        <dbReference type="EMBL" id="EDO47469.1"/>
    </source>
</evidence>
<dbReference type="Proteomes" id="UP000001593">
    <property type="component" value="Unassembled WGS sequence"/>
</dbReference>
<dbReference type="GO" id="GO:0005525">
    <property type="term" value="F:GTP binding"/>
    <property type="evidence" value="ECO:0007669"/>
    <property type="project" value="InterPro"/>
</dbReference>
<dbReference type="Gene3D" id="3.40.50.300">
    <property type="entry name" value="P-loop containing nucleotide triphosphate hydrolases"/>
    <property type="match status" value="1"/>
</dbReference>
<keyword evidence="1" id="KW-0547">Nucleotide-binding</keyword>
<dbReference type="PROSITE" id="PS51710">
    <property type="entry name" value="G_OBG"/>
    <property type="match status" value="1"/>
</dbReference>
<accession>A7RMA4</accession>
<dbReference type="SUPFAM" id="SSF52540">
    <property type="entry name" value="P-loop containing nucleoside triphosphate hydrolases"/>
    <property type="match status" value="1"/>
</dbReference>
<proteinExistence type="predicted"/>
<evidence type="ECO:0000313" key="4">
    <source>
        <dbReference type="Proteomes" id="UP000001593"/>
    </source>
</evidence>
<dbReference type="InterPro" id="IPR031167">
    <property type="entry name" value="G_OBG"/>
</dbReference>
<dbReference type="PANTHER" id="PTHR23305">
    <property type="entry name" value="OBG GTPASE FAMILY"/>
    <property type="match status" value="1"/>
</dbReference>
<feature type="non-terminal residue" evidence="3">
    <location>
        <position position="1"/>
    </location>
</feature>
<dbReference type="InterPro" id="IPR013646">
    <property type="entry name" value="YGR210-like_G4"/>
</dbReference>
<dbReference type="Pfam" id="PF01926">
    <property type="entry name" value="MMR_HSR1"/>
    <property type="match status" value="1"/>
</dbReference>
<keyword evidence="4" id="KW-1185">Reference proteome</keyword>
<dbReference type="HOGENOM" id="CLU_037276_1_0_1"/>
<protein>
    <recommendedName>
        <fullName evidence="2">OBG-type G domain-containing protein</fullName>
    </recommendedName>
</protein>
<evidence type="ECO:0000256" key="1">
    <source>
        <dbReference type="ARBA" id="ARBA00022741"/>
    </source>
</evidence>
<dbReference type="PANTHER" id="PTHR23305:SF1">
    <property type="entry name" value="OBG-TYPE G DOMAIN-CONTAINING PROTEIN"/>
    <property type="match status" value="1"/>
</dbReference>
<organism evidence="3 4">
    <name type="scientific">Nematostella vectensis</name>
    <name type="common">Starlet sea anemone</name>
    <dbReference type="NCBI Taxonomy" id="45351"/>
    <lineage>
        <taxon>Eukaryota</taxon>
        <taxon>Metazoa</taxon>
        <taxon>Cnidaria</taxon>
        <taxon>Anthozoa</taxon>
        <taxon>Hexacorallia</taxon>
        <taxon>Actiniaria</taxon>
        <taxon>Edwardsiidae</taxon>
        <taxon>Nematostella</taxon>
    </lineage>
</organism>
<dbReference type="GO" id="GO:0016887">
    <property type="term" value="F:ATP hydrolysis activity"/>
    <property type="evidence" value="ECO:0000318"/>
    <property type="project" value="GO_Central"/>
</dbReference>
<reference evidence="3 4" key="1">
    <citation type="journal article" date="2007" name="Science">
        <title>Sea anemone genome reveals ancestral eumetazoan gene repertoire and genomic organization.</title>
        <authorList>
            <person name="Putnam N.H."/>
            <person name="Srivastava M."/>
            <person name="Hellsten U."/>
            <person name="Dirks B."/>
            <person name="Chapman J."/>
            <person name="Salamov A."/>
            <person name="Terry A."/>
            <person name="Shapiro H."/>
            <person name="Lindquist E."/>
            <person name="Kapitonov V.V."/>
            <person name="Jurka J."/>
            <person name="Genikhovich G."/>
            <person name="Grigoriev I.V."/>
            <person name="Lucas S.M."/>
            <person name="Steele R.E."/>
            <person name="Finnerty J.R."/>
            <person name="Technau U."/>
            <person name="Martindale M.Q."/>
            <person name="Rokhsar D.S."/>
        </authorList>
    </citation>
    <scope>NUCLEOTIDE SEQUENCE [LARGE SCALE GENOMIC DNA]</scope>
    <source>
        <strain evidence="4">CH2 X CH6</strain>
    </source>
</reference>
<dbReference type="InParanoid" id="A7RMA4"/>
<gene>
    <name evidence="3" type="ORF">NEMVEDRAFT_v1g70832</name>
</gene>
<dbReference type="OrthoDB" id="424823at2759"/>
<name>A7RMA4_NEMVE</name>
<dbReference type="PRINTS" id="PR00326">
    <property type="entry name" value="GTP1OBG"/>
</dbReference>
<dbReference type="KEGG" id="nve:5519746"/>
<dbReference type="InterPro" id="IPR027417">
    <property type="entry name" value="P-loop_NTPase"/>
</dbReference>
<dbReference type="STRING" id="45351.A7RMA4"/>
<sequence length="360" mass="39679">LLGKPSAGKSTFFNAATQQNRARVASHPFTTIEPNIGRGFYAIPCPCGTLSKQCNAAYGHADNGDRYVPVILKDVAGLVPGACEGRGKGNKFMNDLLDADVLIHVIDASGETDENGKETSDYDPSQDVEWLYEELHRWIADNIMDKWDAICKKPMKLYDMFTGYHASKSLIQSIFMVAGITEKKLKNLFSLNKKDATELIDKLVSEFLKVRFPILLALNKIDRPDAEKNIAKFHTKFKGMSVVLVSAKSEMFLQQQDKDGLLQYAGGAADFLFPGNDVLSDGPISQVYMDTASEIRSKVLFPYGSTGVLKAVSEAVCLRQPVYAFPVHSLDTLESINVLPGNKERDILRDCVTLKPGTSV</sequence>